<reference evidence="3" key="2">
    <citation type="submission" date="2019-10" db="EMBL/GenBank/DDBJ databases">
        <authorList>
            <consortium name="NCBI Genome Project"/>
        </authorList>
    </citation>
    <scope>NUCLEOTIDE SEQUENCE</scope>
    <source>
        <strain evidence="3">NI907</strain>
    </source>
</reference>
<proteinExistence type="predicted"/>
<evidence type="ECO:0000313" key="2">
    <source>
        <dbReference type="Proteomes" id="UP000515153"/>
    </source>
</evidence>
<sequence length="86" mass="9279">MQTSFTTIVHLMVALLASSAVAAPLTTTENEKPRLLPRLDSRCADEGYGCNLRCYPNTDVCGWVAIPPPSTKATTKREEINAAAEV</sequence>
<name>A0A6P8BHP3_PYRGI</name>
<protein>
    <submittedName>
        <fullName evidence="3">Uncharacterized protein</fullName>
    </submittedName>
</protein>
<feature type="chain" id="PRO_5027565552" evidence="1">
    <location>
        <begin position="23"/>
        <end position="86"/>
    </location>
</feature>
<keyword evidence="2" id="KW-1185">Reference proteome</keyword>
<evidence type="ECO:0000256" key="1">
    <source>
        <dbReference type="SAM" id="SignalP"/>
    </source>
</evidence>
<dbReference type="AlphaFoldDB" id="A0A6P8BHP3"/>
<dbReference type="GeneID" id="41957182"/>
<gene>
    <name evidence="3" type="ORF">PgNI_02203</name>
</gene>
<reference evidence="3" key="3">
    <citation type="submission" date="2025-08" db="UniProtKB">
        <authorList>
            <consortium name="RefSeq"/>
        </authorList>
    </citation>
    <scope>IDENTIFICATION</scope>
    <source>
        <strain evidence="3">NI907</strain>
    </source>
</reference>
<accession>A0A6P8BHP3</accession>
<reference evidence="3" key="1">
    <citation type="journal article" date="2019" name="Mol. Biol. Evol.">
        <title>Blast fungal genomes show frequent chromosomal changes, gene gains and losses, and effector gene turnover.</title>
        <authorList>
            <person name="Gomez Luciano L.B."/>
            <person name="Jason Tsai I."/>
            <person name="Chuma I."/>
            <person name="Tosa Y."/>
            <person name="Chen Y.H."/>
            <person name="Li J.Y."/>
            <person name="Li M.Y."/>
            <person name="Jade Lu M.Y."/>
            <person name="Nakayashiki H."/>
            <person name="Li W.H."/>
        </authorList>
    </citation>
    <scope>NUCLEOTIDE SEQUENCE</scope>
    <source>
        <strain evidence="3">NI907</strain>
    </source>
</reference>
<dbReference type="RefSeq" id="XP_030986551.1">
    <property type="nucleotide sequence ID" value="XM_031122270.1"/>
</dbReference>
<keyword evidence="1" id="KW-0732">Signal</keyword>
<evidence type="ECO:0000313" key="3">
    <source>
        <dbReference type="RefSeq" id="XP_030986551.1"/>
    </source>
</evidence>
<dbReference type="Proteomes" id="UP000515153">
    <property type="component" value="Unplaced"/>
</dbReference>
<feature type="signal peptide" evidence="1">
    <location>
        <begin position="1"/>
        <end position="22"/>
    </location>
</feature>
<organism evidence="2 3">
    <name type="scientific">Pyricularia grisea</name>
    <name type="common">Crabgrass-specific blast fungus</name>
    <name type="synonym">Magnaporthe grisea</name>
    <dbReference type="NCBI Taxonomy" id="148305"/>
    <lineage>
        <taxon>Eukaryota</taxon>
        <taxon>Fungi</taxon>
        <taxon>Dikarya</taxon>
        <taxon>Ascomycota</taxon>
        <taxon>Pezizomycotina</taxon>
        <taxon>Sordariomycetes</taxon>
        <taxon>Sordariomycetidae</taxon>
        <taxon>Magnaporthales</taxon>
        <taxon>Pyriculariaceae</taxon>
        <taxon>Pyricularia</taxon>
    </lineage>
</organism>
<dbReference type="KEGG" id="pgri:PgNI_02203"/>